<dbReference type="RefSeq" id="WP_044351591.1">
    <property type="nucleotide sequence ID" value="NZ_AZAC01000045.1"/>
</dbReference>
<proteinExistence type="inferred from homology"/>
<comment type="caution">
    <text evidence="14">The sequence shown here is derived from an EMBL/GenBank/DDBJ whole genome shotgun (WGS) entry which is preliminary data.</text>
</comment>
<dbReference type="Gene3D" id="3.30.70.560">
    <property type="entry name" value="7,8-Dihydro-6-hydroxymethylpterin-pyrophosphokinase HPPK"/>
    <property type="match status" value="1"/>
</dbReference>
<keyword evidence="7 14" id="KW-0418">Kinase</keyword>
<dbReference type="Pfam" id="PF01288">
    <property type="entry name" value="HPPK"/>
    <property type="match status" value="1"/>
</dbReference>
<dbReference type="GO" id="GO:0005524">
    <property type="term" value="F:ATP binding"/>
    <property type="evidence" value="ECO:0007669"/>
    <property type="project" value="UniProtKB-KW"/>
</dbReference>
<keyword evidence="5" id="KW-0808">Transferase</keyword>
<comment type="similarity">
    <text evidence="2">Belongs to the HPPK family.</text>
</comment>
<dbReference type="PROSITE" id="PS00794">
    <property type="entry name" value="HPPK"/>
    <property type="match status" value="1"/>
</dbReference>
<evidence type="ECO:0000256" key="4">
    <source>
        <dbReference type="ARBA" id="ARBA00016218"/>
    </source>
</evidence>
<evidence type="ECO:0000256" key="8">
    <source>
        <dbReference type="ARBA" id="ARBA00022840"/>
    </source>
</evidence>
<reference evidence="14 15" key="1">
    <citation type="submission" date="2013-11" db="EMBL/GenBank/DDBJ databases">
        <title>Metagenomic analysis of a methanogenic consortium involved in long chain n-alkane degradation.</title>
        <authorList>
            <person name="Davidova I.A."/>
            <person name="Callaghan A.V."/>
            <person name="Wawrik B."/>
            <person name="Pruitt S."/>
            <person name="Marks C."/>
            <person name="Duncan K.E."/>
            <person name="Suflita J.M."/>
        </authorList>
    </citation>
    <scope>NUCLEOTIDE SEQUENCE [LARGE SCALE GENOMIC DNA]</scope>
    <source>
        <strain evidence="14 15">SPR</strain>
    </source>
</reference>
<dbReference type="Proteomes" id="UP000032233">
    <property type="component" value="Unassembled WGS sequence"/>
</dbReference>
<keyword evidence="8" id="KW-0067">ATP-binding</keyword>
<dbReference type="UniPathway" id="UPA00077">
    <property type="reaction ID" value="UER00155"/>
</dbReference>
<comment type="function">
    <text evidence="10">Catalyzes the transfer of pyrophosphate from adenosine triphosphate (ATP) to 6-hydroxymethyl-7,8-dihydropterin, an enzymatic step in folate biosynthesis pathway.</text>
</comment>
<dbReference type="GO" id="GO:0046654">
    <property type="term" value="P:tetrahydrofolate biosynthetic process"/>
    <property type="evidence" value="ECO:0007669"/>
    <property type="project" value="UniProtKB-UniPathway"/>
</dbReference>
<keyword evidence="6" id="KW-0547">Nucleotide-binding</keyword>
<dbReference type="GO" id="GO:0016301">
    <property type="term" value="F:kinase activity"/>
    <property type="evidence" value="ECO:0007669"/>
    <property type="project" value="UniProtKB-KW"/>
</dbReference>
<sequence length="173" mass="18993">MNQAFDVFIGLGSNLGDSFEYLKAGLSGMKKIKGYKDIAVSSPYLTAPVGPQDQGRFVNAVCRGIFSGDPLALLDGLLAVEQAQGRERIRKWGPRTLDLDILLFGDRIIDHSRLKVPHPQMHQRVFVLMPLVELAPDLVLPGLGKTASELLSDMSPEELMSQKAEKTTWESGT</sequence>
<dbReference type="PANTHER" id="PTHR43071">
    <property type="entry name" value="2-AMINO-4-HYDROXY-6-HYDROXYMETHYLDIHYDROPTERIDINE PYROPHOSPHOKINASE"/>
    <property type="match status" value="1"/>
</dbReference>
<evidence type="ECO:0000256" key="9">
    <source>
        <dbReference type="ARBA" id="ARBA00022909"/>
    </source>
</evidence>
<dbReference type="STRING" id="1429043.X474_22550"/>
<evidence type="ECO:0000256" key="12">
    <source>
        <dbReference type="ARBA" id="ARBA00033413"/>
    </source>
</evidence>
<dbReference type="InParanoid" id="A0A0D2J0D1"/>
<dbReference type="CDD" id="cd00483">
    <property type="entry name" value="HPPK"/>
    <property type="match status" value="1"/>
</dbReference>
<dbReference type="InterPro" id="IPR035907">
    <property type="entry name" value="Hppk_sf"/>
</dbReference>
<feature type="domain" description="7,8-dihydro-6-hydroxymethylpterin-pyrophosphokinase" evidence="13">
    <location>
        <begin position="91"/>
        <end position="102"/>
    </location>
</feature>
<keyword evidence="9" id="KW-0289">Folate biosynthesis</keyword>
<organism evidence="14 15">
    <name type="scientific">Dethiosulfatarculus sandiegensis</name>
    <dbReference type="NCBI Taxonomy" id="1429043"/>
    <lineage>
        <taxon>Bacteria</taxon>
        <taxon>Pseudomonadati</taxon>
        <taxon>Thermodesulfobacteriota</taxon>
        <taxon>Desulfarculia</taxon>
        <taxon>Desulfarculales</taxon>
        <taxon>Desulfarculaceae</taxon>
        <taxon>Dethiosulfatarculus</taxon>
    </lineage>
</organism>
<protein>
    <recommendedName>
        <fullName evidence="4">2-amino-4-hydroxy-6-hydroxymethyldihydropteridine pyrophosphokinase</fullName>
        <ecNumber evidence="3">2.7.6.3</ecNumber>
    </recommendedName>
    <alternativeName>
        <fullName evidence="11">6-hydroxymethyl-7,8-dihydropterin pyrophosphokinase</fullName>
    </alternativeName>
    <alternativeName>
        <fullName evidence="12">7,8-dihydro-6-hydroxymethylpterin-pyrophosphokinase</fullName>
    </alternativeName>
</protein>
<name>A0A0D2J0D1_9BACT</name>
<dbReference type="AlphaFoldDB" id="A0A0D2J0D1"/>
<dbReference type="NCBIfam" id="TIGR01498">
    <property type="entry name" value="folK"/>
    <property type="match status" value="1"/>
</dbReference>
<dbReference type="GO" id="GO:0003848">
    <property type="term" value="F:2-amino-4-hydroxy-6-hydroxymethyldihydropteridine diphosphokinase activity"/>
    <property type="evidence" value="ECO:0007669"/>
    <property type="project" value="UniProtKB-EC"/>
</dbReference>
<dbReference type="SUPFAM" id="SSF55083">
    <property type="entry name" value="6-hydroxymethyl-7,8-dihydropterin pyrophosphokinase, HPPK"/>
    <property type="match status" value="1"/>
</dbReference>
<dbReference type="EMBL" id="AZAC01000045">
    <property type="protein sequence ID" value="KIX11699.1"/>
    <property type="molecule type" value="Genomic_DNA"/>
</dbReference>
<evidence type="ECO:0000256" key="1">
    <source>
        <dbReference type="ARBA" id="ARBA00005051"/>
    </source>
</evidence>
<dbReference type="InterPro" id="IPR000550">
    <property type="entry name" value="Hppk"/>
</dbReference>
<evidence type="ECO:0000256" key="10">
    <source>
        <dbReference type="ARBA" id="ARBA00029409"/>
    </source>
</evidence>
<evidence type="ECO:0000256" key="11">
    <source>
        <dbReference type="ARBA" id="ARBA00029766"/>
    </source>
</evidence>
<accession>A0A0D2J0D1</accession>
<dbReference type="EC" id="2.7.6.3" evidence="3"/>
<evidence type="ECO:0000256" key="7">
    <source>
        <dbReference type="ARBA" id="ARBA00022777"/>
    </source>
</evidence>
<evidence type="ECO:0000256" key="6">
    <source>
        <dbReference type="ARBA" id="ARBA00022741"/>
    </source>
</evidence>
<evidence type="ECO:0000313" key="14">
    <source>
        <dbReference type="EMBL" id="KIX11699.1"/>
    </source>
</evidence>
<evidence type="ECO:0000256" key="5">
    <source>
        <dbReference type="ARBA" id="ARBA00022679"/>
    </source>
</evidence>
<evidence type="ECO:0000256" key="2">
    <source>
        <dbReference type="ARBA" id="ARBA00005810"/>
    </source>
</evidence>
<comment type="pathway">
    <text evidence="1">Cofactor biosynthesis; tetrahydrofolate biosynthesis; 2-amino-4-hydroxy-6-hydroxymethyl-7,8-dihydropteridine diphosphate from 7,8-dihydroneopterin triphosphate: step 4/4.</text>
</comment>
<dbReference type="PANTHER" id="PTHR43071:SF1">
    <property type="entry name" value="2-AMINO-4-HYDROXY-6-HYDROXYMETHYLDIHYDROPTERIDINE PYROPHOSPHOKINASE"/>
    <property type="match status" value="1"/>
</dbReference>
<evidence type="ECO:0000259" key="13">
    <source>
        <dbReference type="PROSITE" id="PS00794"/>
    </source>
</evidence>
<keyword evidence="15" id="KW-1185">Reference proteome</keyword>
<dbReference type="PATRIC" id="fig|1429043.3.peg.4778"/>
<dbReference type="GO" id="GO:0046656">
    <property type="term" value="P:folic acid biosynthetic process"/>
    <property type="evidence" value="ECO:0007669"/>
    <property type="project" value="UniProtKB-KW"/>
</dbReference>
<evidence type="ECO:0000256" key="3">
    <source>
        <dbReference type="ARBA" id="ARBA00013253"/>
    </source>
</evidence>
<evidence type="ECO:0000313" key="15">
    <source>
        <dbReference type="Proteomes" id="UP000032233"/>
    </source>
</evidence>
<dbReference type="FunCoup" id="A0A0D2J0D1">
    <property type="interactions" value="503"/>
</dbReference>
<gene>
    <name evidence="14" type="ORF">X474_22550</name>
</gene>